<feature type="transmembrane region" description="Helical" evidence="1">
    <location>
        <begin position="985"/>
        <end position="1006"/>
    </location>
</feature>
<dbReference type="Pfam" id="PF15159">
    <property type="entry name" value="PIG-Y"/>
    <property type="match status" value="1"/>
</dbReference>
<evidence type="ECO:0000256" key="1">
    <source>
        <dbReference type="SAM" id="Phobius"/>
    </source>
</evidence>
<keyword evidence="2" id="KW-0732">Signal</keyword>
<dbReference type="PANTHER" id="PTHR36893">
    <property type="entry name" value="OS01G0275950 PROTEIN"/>
    <property type="match status" value="1"/>
</dbReference>
<feature type="signal peptide" evidence="2">
    <location>
        <begin position="1"/>
        <end position="25"/>
    </location>
</feature>
<accession>A0A8J6D698</accession>
<proteinExistence type="predicted"/>
<evidence type="ECO:0000313" key="3">
    <source>
        <dbReference type="EMBL" id="KAG8495215.1"/>
    </source>
</evidence>
<evidence type="ECO:0000256" key="2">
    <source>
        <dbReference type="SAM" id="SignalP"/>
    </source>
</evidence>
<dbReference type="OrthoDB" id="66678at2759"/>
<organism evidence="3 4">
    <name type="scientific">Gossypium anomalum</name>
    <dbReference type="NCBI Taxonomy" id="47600"/>
    <lineage>
        <taxon>Eukaryota</taxon>
        <taxon>Viridiplantae</taxon>
        <taxon>Streptophyta</taxon>
        <taxon>Embryophyta</taxon>
        <taxon>Tracheophyta</taxon>
        <taxon>Spermatophyta</taxon>
        <taxon>Magnoliopsida</taxon>
        <taxon>eudicotyledons</taxon>
        <taxon>Gunneridae</taxon>
        <taxon>Pentapetalae</taxon>
        <taxon>rosids</taxon>
        <taxon>malvids</taxon>
        <taxon>Malvales</taxon>
        <taxon>Malvaceae</taxon>
        <taxon>Malvoideae</taxon>
        <taxon>Gossypium</taxon>
    </lineage>
</organism>
<dbReference type="InterPro" id="IPR029164">
    <property type="entry name" value="PIG-Y"/>
</dbReference>
<name>A0A8J6D698_9ROSI</name>
<comment type="caution">
    <text evidence="3">The sequence shown here is derived from an EMBL/GenBank/DDBJ whole genome shotgun (WGS) entry which is preliminary data.</text>
</comment>
<feature type="chain" id="PRO_5035203621" evidence="2">
    <location>
        <begin position="26"/>
        <end position="1046"/>
    </location>
</feature>
<dbReference type="SUPFAM" id="SSF89372">
    <property type="entry name" value="Fucose-specific lectin"/>
    <property type="match status" value="2"/>
</dbReference>
<protein>
    <submittedName>
        <fullName evidence="3">Uncharacterized protein</fullName>
    </submittedName>
</protein>
<dbReference type="PANTHER" id="PTHR36893:SF1">
    <property type="entry name" value="BULB-TYPE LECTIN DOMAIN-CONTAINING PROTEIN"/>
    <property type="match status" value="1"/>
</dbReference>
<keyword evidence="1" id="KW-0812">Transmembrane</keyword>
<keyword evidence="1" id="KW-0472">Membrane</keyword>
<sequence length="1046" mass="118643">MSIFHLIIFICFLLSISYLVFLTSASWCPPLAFPQQTTRQFEQRTDRFWEFQEESNSWVEVKLPFDLVSCVNDNCTKVGLIDQTSKTEEEHLANGKDVSNKTKNLKMREGDLTGLEENSYTVLPLRRRMSLTKMSDTSIWVTGESGSIYERFWNGVQWVIAPHDLQISAGRAVSVLIVNQTIFAISEEGNLYQMKVSDWVELKPAFNQSINKEAEQSSVIQMKSGTVSYDGLRVYFCTKTGLLLELSEVEPPRWENHGRPSGADVAAIADMARIRTDVVYTISSTGDLYEYDKSSRPSWKKHLQSEETDKDGSLVPLQGCMIYGLSGDHSVSLFLLTKGGKLVERRLHQRKWKWITHGSPEDHHLTSITPLLEDELKERFFSLFLTTSTGSVFEYQIPKHLGTAQEDQISEAWQNHIHPPNTKAARGIPGVKFRLGRILFALDDGRLAELHLPGLGGQNSGPTNQFNRKKLSSKYIWSILDAPESEGWNGEYCTEERGPMNCIAGIKDESNDSGNIRSLTRRRKGTKAQQDYLSLGTSRSRLVKASEEYRFPEKWINTSFRLRLVQAGVSFFIITEAGLIFEYLYTESVWLWLRHDHSTPMRGALGNYNGSVFFVDVYGTLLIRERSNNELAWINCTAMRKGRQVIGGPPWDGMSGKLKVTAEDALFFVSKSGRLLQFSVALRKFKWKDCRNPPETKLACIVDQEVFRENIVFVVGRNGRLYQYNKVTELWHEHHQSQHLVLSRLPGTAMRPSFFSLTGSLFMLSEYGGLVEYHWNAWNGWNWVEHGTPSKDVTLVAPPSPCIKGNQLFLIGSDGNLYLRYMDQLIWRWKNCGFPQNGDGDTRDQTEMGANDRMQEVCMDNDPTANLDINLENPNDQSRKCDPKVAPTRPIPFSEDSVIFELRDGRLAEIQKVQDSKWVWQRIIGTPTSSCKGSYLTALAQKLGSAFSTNSGSDPTVSISDLIISWVIMETMVVYGDCRSRTTTFWGLLLVGIGTLILPGFLFTAFMSKLLPPSNYPLIAAIRNDRYYCYLVPLTLPILVIAVRAH</sequence>
<dbReference type="Proteomes" id="UP000701853">
    <property type="component" value="Chromosome 5"/>
</dbReference>
<dbReference type="EMBL" id="JAHUZN010000005">
    <property type="protein sequence ID" value="KAG8495215.1"/>
    <property type="molecule type" value="Genomic_DNA"/>
</dbReference>
<gene>
    <name evidence="3" type="ORF">CXB51_012831</name>
</gene>
<reference evidence="3 4" key="1">
    <citation type="journal article" date="2021" name="bioRxiv">
        <title>The Gossypium anomalum genome as a resource for cotton improvement and evolutionary analysis of hybrid incompatibility.</title>
        <authorList>
            <person name="Grover C.E."/>
            <person name="Yuan D."/>
            <person name="Arick M.A."/>
            <person name="Miller E.R."/>
            <person name="Hu G."/>
            <person name="Peterson D.G."/>
            <person name="Wendel J.F."/>
            <person name="Udall J.A."/>
        </authorList>
    </citation>
    <scope>NUCLEOTIDE SEQUENCE [LARGE SCALE GENOMIC DNA]</scope>
    <source>
        <strain evidence="3">JFW-Udall</strain>
        <tissue evidence="3">Leaf</tissue>
    </source>
</reference>
<keyword evidence="4" id="KW-1185">Reference proteome</keyword>
<evidence type="ECO:0000313" key="4">
    <source>
        <dbReference type="Proteomes" id="UP000701853"/>
    </source>
</evidence>
<feature type="transmembrane region" description="Helical" evidence="1">
    <location>
        <begin position="1027"/>
        <end position="1045"/>
    </location>
</feature>
<dbReference type="AlphaFoldDB" id="A0A8J6D698"/>
<keyword evidence="1" id="KW-1133">Transmembrane helix</keyword>